<organism evidence="4 5">
    <name type="scientific">Sipha flava</name>
    <name type="common">yellow sugarcane aphid</name>
    <dbReference type="NCBI Taxonomy" id="143950"/>
    <lineage>
        <taxon>Eukaryota</taxon>
        <taxon>Metazoa</taxon>
        <taxon>Ecdysozoa</taxon>
        <taxon>Arthropoda</taxon>
        <taxon>Hexapoda</taxon>
        <taxon>Insecta</taxon>
        <taxon>Pterygota</taxon>
        <taxon>Neoptera</taxon>
        <taxon>Paraneoptera</taxon>
        <taxon>Hemiptera</taxon>
        <taxon>Sternorrhyncha</taxon>
        <taxon>Aphidomorpha</taxon>
        <taxon>Aphidoidea</taxon>
        <taxon>Aphididae</taxon>
        <taxon>Sipha</taxon>
    </lineage>
</organism>
<dbReference type="InterPro" id="IPR000331">
    <property type="entry name" value="Rap/Ran_GAP_dom"/>
</dbReference>
<protein>
    <submittedName>
        <fullName evidence="5">Ral GTPase-activating protein subunit beta isoform X1</fullName>
    </submittedName>
</protein>
<dbReference type="RefSeq" id="XP_025410083.1">
    <property type="nucleotide sequence ID" value="XM_025554298.1"/>
</dbReference>
<dbReference type="InterPro" id="IPR046859">
    <property type="entry name" value="RGPA/RALGAPB_N"/>
</dbReference>
<proteinExistence type="predicted"/>
<evidence type="ECO:0000256" key="2">
    <source>
        <dbReference type="SAM" id="MobiDB-lite"/>
    </source>
</evidence>
<dbReference type="InterPro" id="IPR039930">
    <property type="entry name" value="RALGAPB"/>
</dbReference>
<dbReference type="SUPFAM" id="SSF111347">
    <property type="entry name" value="Rap/Ran-GAP"/>
    <property type="match status" value="1"/>
</dbReference>
<dbReference type="Proteomes" id="UP000694846">
    <property type="component" value="Unplaced"/>
</dbReference>
<feature type="compositionally biased region" description="Gly residues" evidence="2">
    <location>
        <begin position="537"/>
        <end position="549"/>
    </location>
</feature>
<dbReference type="Gene3D" id="3.40.50.11210">
    <property type="entry name" value="Rap/Ran-GAP"/>
    <property type="match status" value="1"/>
</dbReference>
<feature type="region of interest" description="Disordered" evidence="2">
    <location>
        <begin position="1105"/>
        <end position="1124"/>
    </location>
</feature>
<dbReference type="Pfam" id="PF20412">
    <property type="entry name" value="RALGAPB_N"/>
    <property type="match status" value="1"/>
</dbReference>
<keyword evidence="4" id="KW-1185">Reference proteome</keyword>
<dbReference type="PROSITE" id="PS50085">
    <property type="entry name" value="RAPGAP"/>
    <property type="match status" value="1"/>
</dbReference>
<name>A0A8B8FH73_9HEMI</name>
<dbReference type="PANTHER" id="PTHR21344">
    <property type="entry name" value="RAL GTPASE-ACTIVATING PROTEIN SUBUNIT BETA"/>
    <property type="match status" value="1"/>
</dbReference>
<dbReference type="GO" id="GO:0051056">
    <property type="term" value="P:regulation of small GTPase mediated signal transduction"/>
    <property type="evidence" value="ECO:0007669"/>
    <property type="project" value="InterPro"/>
</dbReference>
<dbReference type="InterPro" id="IPR035974">
    <property type="entry name" value="Rap/Ran-GAP_sf"/>
</dbReference>
<evidence type="ECO:0000313" key="5">
    <source>
        <dbReference type="RefSeq" id="XP_025410083.1"/>
    </source>
</evidence>
<evidence type="ECO:0000259" key="3">
    <source>
        <dbReference type="PROSITE" id="PS50085"/>
    </source>
</evidence>
<feature type="domain" description="Rap-GAP" evidence="3">
    <location>
        <begin position="1246"/>
        <end position="1533"/>
    </location>
</feature>
<feature type="region of interest" description="Disordered" evidence="2">
    <location>
        <begin position="529"/>
        <end position="560"/>
    </location>
</feature>
<accession>A0A8B8FH73</accession>
<evidence type="ECO:0000313" key="4">
    <source>
        <dbReference type="Proteomes" id="UP000694846"/>
    </source>
</evidence>
<evidence type="ECO:0000256" key="1">
    <source>
        <dbReference type="ARBA" id="ARBA00022468"/>
    </source>
</evidence>
<dbReference type="GO" id="GO:0005096">
    <property type="term" value="F:GTPase activator activity"/>
    <property type="evidence" value="ECO:0007669"/>
    <property type="project" value="UniProtKB-KW"/>
</dbReference>
<keyword evidence="1" id="KW-0343">GTPase activation</keyword>
<reference evidence="5" key="1">
    <citation type="submission" date="2025-08" db="UniProtKB">
        <authorList>
            <consortium name="RefSeq"/>
        </authorList>
    </citation>
    <scope>IDENTIFICATION</scope>
    <source>
        <tissue evidence="5">Whole body</tissue>
    </source>
</reference>
<dbReference type="GeneID" id="112683321"/>
<sequence length="1556" mass="174169">MNLEVFNRVNWKEGTGGRSGMYCEWASLTSDVQNCGEFGQSVLSKFPSGSGKEVVLSIIKQLSSTLGITQPPEPSKLAKDNEVTWCMEVICYGLSLPLSEHDTIRDCVHIYCDWLSALYETPKVSVPKPVCNDPNLYARKIISHFYNLFVPRKGEAWTFLYLNIGTDTINRQAVLCHRVLRTLHDLSRTSKIIEPETWESLLLFLLAINDALLAPPTVKEDVGEELCERVLSVLIEVWLVACVRCFPSPSLWKTLREMAVTWRHRTALIHQWNRINLALTARVLTFMYGPDFPQLKIPSEDANLIPTGMTNHTVAQSWFRLLQTIGNPADLSRPSIISRTPKFLQAALSDPNHRLVDPSNHPCLNVLPYNFYVAIRGISSLVDAFLGITSHPTIIWDDILPWTTGSTLNKKEAITVTHTPPSQRRLAKSFSVAPSLTNKGIPKSSLVGLTTSRISTQSNKLSSSNTSTSSIVSEPKIFAENRPRCNSILHLFGEWLFEAALIGVDFNKPKSSTMSDSRMCKRPSSVMFDTTSIRSSGSGGGYSSMGGGSTASASQPNSLTDNVSDSIDSITSGSANVLHYDRYMPGRAEAIGTLCRIFCSKKTSEEILPVYLARFYMAIYEGLHINEIHECDETISSILLNSHNLLRLDLNGINVLIPFIIETLELVLPERELKLKSNTIPKNELRRSAIHLLLSMLSLPLHFKNLTIKDLNVFNNSTRGPIVMGELKPRIMNLLINALQFESDSHNSQMLLGGLLLCVQDSATFEESENDADSNVTAHSDTTSNLLSSVETMSSFSLPSSNQDQLMNLPQSSTSNIPTPESNLDSTGFSIADPFDFSILNKNSAHALYVRATYLVCHRLISSWKSDLNISLAALELLMGLARVHIKEAARKLTDSLECKRAVKWLCDYITYQCSRPPPAHSRDLHSTIVAAYQCAAVWLVAHPYLLDDKDCLNTIIEVVELGISGTKSHGKPQEPIKMKDEKELKPASMRVRDAAESLLTIILEQVGYFPSVCGAESLSCLLDEITLIKHCNSIATDNVECKSHAVSKFRYFVLENSIILALFEEPLGNNQDAQPTLTVLIRGSFGRQAWTLQLRHLPRHRSSSTKQYNVCPGRPVAMEEPSRHKHIRRSTTHFSESIERIPTCKIDKSIPNLDSLVFDDEEHSILSDLIEKQKEMEHSYTEPPPKATEMLPPQPCTDFNTARLFLSHFGFLSRLDDTNYFFFQPSSVPSLVALNVHHENFCKDLEILDNTPSRTCDTCHVFYVKDGQKNFKDILNNVNSNASVSSNFLEMLTNLGWSVNINEHPGWTGHVETSWNLPNHSHSNDHIFNTTHGGSLYNGESQVIYWADVSSEIAFVVPTNGKPQKSKGDVSQVTQRYLKPVTTRALSIEFDYKGKPTQQHIEPSKRRPQFVSATVMLVWLESFEDHIHFPIANLLPYTNTGVEPSSHIKDMGDVHIIYLHALQSGLLRVKMQGPIGRTNLATPLVDGMVISKQVVGTMVRQTALNICRRKRLENDSFQPGHIRRRLKIQEIVGKYQIKMTKPELYTYLLSQANSI</sequence>
<dbReference type="OrthoDB" id="10009983at2759"/>
<dbReference type="PANTHER" id="PTHR21344:SF1">
    <property type="entry name" value="RAL GTPASE-ACTIVATING PROTEIN SUBUNIT BETA"/>
    <property type="match status" value="1"/>
</dbReference>
<gene>
    <name evidence="5" type="primary">LOC112683321</name>
</gene>